<dbReference type="Gene3D" id="3.40.50.300">
    <property type="entry name" value="P-loop containing nucleotide triphosphate hydrolases"/>
    <property type="match status" value="1"/>
</dbReference>
<sequence length="643" mass="70399">MPGCSEEADEDLILAPTNTLHKRQNETDRLFARSDHQNYDLHKGTGIFRTVLKLVRSVPEIRSWILLVAATSIVGAGVYPGQTILLGRIMDVFKADDMQKKGNYLVLMFFVLALGLIVVYGILGWATNVVCQTFAERIRNDMFSSIIQQDLAFFDRPENTVGALTSRIDSYAQAIFELMGFTIAIIAMALVSVFVCGILSIAFSWKLGLVGVFAGIPPMILGGYARIRLETRMDADMDAKFSKSASLASETVTAIRTVSSLAIEEDVLQRYTSELDTAIRGSRSSLFQIMLWFSLTQSIEYLILALGFWYGSKLVSENQITFYQFFVSFMGVYFSGQGAGQMFSFASSFTKANSAANYFFWLRDLEPTIQETGDNIDKGPSDACKSYDLRDLEFSYPLAPRNRVLKGLSLKIEPGQFVAFVGASGCGKSTMVSILERFYDPTNGTITIDDMASLADLNPRLYRAHVSLVQQEPTLFPTSIRENIAMGVDQVQSSPGDDAVSDKMIEAACRAANAWDFVSSLPDGLGTPCGTGGSQLSGGQRQRIAIARALIRNLNVILLDEATSALDTESEKVIQAALMEAATPGNRITIAVAHRLSTIRHADRIFVFIGGRIAEAGSHVELIAQGGLYKKMCESQSLDTLAG</sequence>
<dbReference type="PANTHER" id="PTHR43394:SF27">
    <property type="entry name" value="ATP-DEPENDENT TRANSLOCASE ABCB1-LIKE"/>
    <property type="match status" value="1"/>
</dbReference>
<dbReference type="InterPro" id="IPR011527">
    <property type="entry name" value="ABC1_TM_dom"/>
</dbReference>
<organism evidence="11 12">
    <name type="scientific">Fusarium torulosum</name>
    <dbReference type="NCBI Taxonomy" id="33205"/>
    <lineage>
        <taxon>Eukaryota</taxon>
        <taxon>Fungi</taxon>
        <taxon>Dikarya</taxon>
        <taxon>Ascomycota</taxon>
        <taxon>Pezizomycotina</taxon>
        <taxon>Sordariomycetes</taxon>
        <taxon>Hypocreomycetidae</taxon>
        <taxon>Hypocreales</taxon>
        <taxon>Nectriaceae</taxon>
        <taxon>Fusarium</taxon>
    </lineage>
</organism>
<dbReference type="Proteomes" id="UP001187734">
    <property type="component" value="Unassembled WGS sequence"/>
</dbReference>
<dbReference type="Pfam" id="PF00664">
    <property type="entry name" value="ABC_membrane"/>
    <property type="match status" value="1"/>
</dbReference>
<dbReference type="SUPFAM" id="SSF90123">
    <property type="entry name" value="ABC transporter transmembrane region"/>
    <property type="match status" value="1"/>
</dbReference>
<evidence type="ECO:0000259" key="10">
    <source>
        <dbReference type="PROSITE" id="PS50929"/>
    </source>
</evidence>
<reference evidence="11" key="1">
    <citation type="submission" date="2018-03" db="EMBL/GenBank/DDBJ databases">
        <authorList>
            <person name="Guldener U."/>
        </authorList>
    </citation>
    <scope>NUCLEOTIDE SEQUENCE</scope>
</reference>
<keyword evidence="4" id="KW-0547">Nucleotide-binding</keyword>
<keyword evidence="12" id="KW-1185">Reference proteome</keyword>
<dbReference type="CDD" id="cd18578">
    <property type="entry name" value="ABC_6TM_Pgp_ABCB1_D2_like"/>
    <property type="match status" value="1"/>
</dbReference>
<feature type="transmembrane region" description="Helical" evidence="8">
    <location>
        <begin position="174"/>
        <end position="201"/>
    </location>
</feature>
<dbReference type="InterPro" id="IPR003439">
    <property type="entry name" value="ABC_transporter-like_ATP-bd"/>
</dbReference>
<dbReference type="FunFam" id="3.40.50.300:FF:000913">
    <property type="entry name" value="ABC multidrug transporter SitT"/>
    <property type="match status" value="1"/>
</dbReference>
<dbReference type="GO" id="GO:0005743">
    <property type="term" value="C:mitochondrial inner membrane"/>
    <property type="evidence" value="ECO:0007669"/>
    <property type="project" value="TreeGrafter"/>
</dbReference>
<dbReference type="GO" id="GO:0005524">
    <property type="term" value="F:ATP binding"/>
    <property type="evidence" value="ECO:0007669"/>
    <property type="project" value="UniProtKB-KW"/>
</dbReference>
<dbReference type="PANTHER" id="PTHR43394">
    <property type="entry name" value="ATP-DEPENDENT PERMEASE MDL1, MITOCHONDRIAL"/>
    <property type="match status" value="1"/>
</dbReference>
<dbReference type="InterPro" id="IPR039421">
    <property type="entry name" value="Type_1_exporter"/>
</dbReference>
<dbReference type="GO" id="GO:0015421">
    <property type="term" value="F:ABC-type oligopeptide transporter activity"/>
    <property type="evidence" value="ECO:0007669"/>
    <property type="project" value="TreeGrafter"/>
</dbReference>
<accession>A0AAE8MN27</accession>
<evidence type="ECO:0000256" key="6">
    <source>
        <dbReference type="ARBA" id="ARBA00022989"/>
    </source>
</evidence>
<evidence type="ECO:0000259" key="9">
    <source>
        <dbReference type="PROSITE" id="PS50893"/>
    </source>
</evidence>
<evidence type="ECO:0000256" key="4">
    <source>
        <dbReference type="ARBA" id="ARBA00022741"/>
    </source>
</evidence>
<proteinExistence type="inferred from homology"/>
<dbReference type="GO" id="GO:0090374">
    <property type="term" value="P:oligopeptide export from mitochondrion"/>
    <property type="evidence" value="ECO:0007669"/>
    <property type="project" value="TreeGrafter"/>
</dbReference>
<evidence type="ECO:0000256" key="1">
    <source>
        <dbReference type="ARBA" id="ARBA00004141"/>
    </source>
</evidence>
<evidence type="ECO:0000256" key="5">
    <source>
        <dbReference type="ARBA" id="ARBA00022840"/>
    </source>
</evidence>
<keyword evidence="7 8" id="KW-0472">Membrane</keyword>
<dbReference type="EMBL" id="ONZP01000682">
    <property type="protein sequence ID" value="SPJ89612.1"/>
    <property type="molecule type" value="Genomic_DNA"/>
</dbReference>
<keyword evidence="3 8" id="KW-0812">Transmembrane</keyword>
<evidence type="ECO:0000256" key="2">
    <source>
        <dbReference type="ARBA" id="ARBA00007577"/>
    </source>
</evidence>
<dbReference type="SUPFAM" id="SSF52540">
    <property type="entry name" value="P-loop containing nucleoside triphosphate hydrolases"/>
    <property type="match status" value="1"/>
</dbReference>
<dbReference type="Gene3D" id="1.20.1560.10">
    <property type="entry name" value="ABC transporter type 1, transmembrane domain"/>
    <property type="match status" value="1"/>
</dbReference>
<evidence type="ECO:0000313" key="12">
    <source>
        <dbReference type="Proteomes" id="UP001187734"/>
    </source>
</evidence>
<protein>
    <submittedName>
        <fullName evidence="11">Related to multidrug/pheromone exporter, ABC superfamily</fullName>
    </submittedName>
</protein>
<dbReference type="GO" id="GO:0016887">
    <property type="term" value="F:ATP hydrolysis activity"/>
    <property type="evidence" value="ECO:0007669"/>
    <property type="project" value="InterPro"/>
</dbReference>
<comment type="similarity">
    <text evidence="2">Belongs to the ABC transporter superfamily. ABCB family. Multidrug resistance exporter (TC 3.A.1.201) subfamily.</text>
</comment>
<evidence type="ECO:0000256" key="3">
    <source>
        <dbReference type="ARBA" id="ARBA00022692"/>
    </source>
</evidence>
<feature type="domain" description="ABC transmembrane type-1" evidence="10">
    <location>
        <begin position="66"/>
        <end position="351"/>
    </location>
</feature>
<evidence type="ECO:0000313" key="11">
    <source>
        <dbReference type="EMBL" id="SPJ89612.1"/>
    </source>
</evidence>
<feature type="transmembrane region" description="Helical" evidence="8">
    <location>
        <begin position="105"/>
        <end position="130"/>
    </location>
</feature>
<keyword evidence="5" id="KW-0067">ATP-binding</keyword>
<comment type="subcellular location">
    <subcellularLocation>
        <location evidence="1">Membrane</location>
        <topology evidence="1">Multi-pass membrane protein</topology>
    </subcellularLocation>
</comment>
<feature type="transmembrane region" description="Helical" evidence="8">
    <location>
        <begin position="322"/>
        <end position="343"/>
    </location>
</feature>
<dbReference type="PROSITE" id="PS50893">
    <property type="entry name" value="ABC_TRANSPORTER_2"/>
    <property type="match status" value="1"/>
</dbReference>
<dbReference type="InterPro" id="IPR036640">
    <property type="entry name" value="ABC1_TM_sf"/>
</dbReference>
<feature type="domain" description="ABC transporter" evidence="9">
    <location>
        <begin position="387"/>
        <end position="635"/>
    </location>
</feature>
<dbReference type="PROSITE" id="PS50929">
    <property type="entry name" value="ABC_TM1F"/>
    <property type="match status" value="1"/>
</dbReference>
<evidence type="ECO:0000256" key="7">
    <source>
        <dbReference type="ARBA" id="ARBA00023136"/>
    </source>
</evidence>
<evidence type="ECO:0000256" key="8">
    <source>
        <dbReference type="SAM" id="Phobius"/>
    </source>
</evidence>
<dbReference type="InterPro" id="IPR003593">
    <property type="entry name" value="AAA+_ATPase"/>
</dbReference>
<feature type="transmembrane region" description="Helical" evidence="8">
    <location>
        <begin position="207"/>
        <end position="227"/>
    </location>
</feature>
<dbReference type="InterPro" id="IPR017871">
    <property type="entry name" value="ABC_transporter-like_CS"/>
</dbReference>
<dbReference type="PROSITE" id="PS00211">
    <property type="entry name" value="ABC_TRANSPORTER_1"/>
    <property type="match status" value="1"/>
</dbReference>
<dbReference type="AlphaFoldDB" id="A0AAE8MN27"/>
<gene>
    <name evidence="11" type="ORF">FTOL_12973</name>
</gene>
<dbReference type="Pfam" id="PF00005">
    <property type="entry name" value="ABC_tran"/>
    <property type="match status" value="1"/>
</dbReference>
<feature type="transmembrane region" description="Helical" evidence="8">
    <location>
        <begin position="64"/>
        <end position="85"/>
    </location>
</feature>
<feature type="transmembrane region" description="Helical" evidence="8">
    <location>
        <begin position="289"/>
        <end position="310"/>
    </location>
</feature>
<dbReference type="CDD" id="cd03249">
    <property type="entry name" value="ABC_MTABC3_MDL1_MDL2"/>
    <property type="match status" value="1"/>
</dbReference>
<dbReference type="SMART" id="SM00382">
    <property type="entry name" value="AAA"/>
    <property type="match status" value="1"/>
</dbReference>
<dbReference type="InterPro" id="IPR027417">
    <property type="entry name" value="P-loop_NTPase"/>
</dbReference>
<comment type="caution">
    <text evidence="11">The sequence shown here is derived from an EMBL/GenBank/DDBJ whole genome shotgun (WGS) entry which is preliminary data.</text>
</comment>
<name>A0AAE8MN27_9HYPO</name>
<keyword evidence="6 8" id="KW-1133">Transmembrane helix</keyword>